<keyword evidence="7" id="KW-0143">Chaperone</keyword>
<evidence type="ECO:0000256" key="5">
    <source>
        <dbReference type="ARBA" id="ARBA00022989"/>
    </source>
</evidence>
<evidence type="ECO:0000256" key="11">
    <source>
        <dbReference type="PROSITE-ProRule" id="PRU00278"/>
    </source>
</evidence>
<evidence type="ECO:0000256" key="6">
    <source>
        <dbReference type="ARBA" id="ARBA00023136"/>
    </source>
</evidence>
<keyword evidence="4 12" id="KW-0812">Transmembrane</keyword>
<dbReference type="EMBL" id="QOVW01000080">
    <property type="protein sequence ID" value="RDB35615.1"/>
    <property type="molecule type" value="Genomic_DNA"/>
</dbReference>
<gene>
    <name evidence="14" type="ORF">DCC88_09380</name>
</gene>
<keyword evidence="2" id="KW-1003">Cell membrane</keyword>
<reference evidence="14" key="1">
    <citation type="submission" date="2018-04" db="EMBL/GenBank/DDBJ databases">
        <title>Draft genome sequence of the Candidatus Spirobacillus cienkowskii, a pathogen of freshwater Daphnia species, reconstructed from hemolymph metagenomic reads.</title>
        <authorList>
            <person name="Bresciani L."/>
            <person name="Lemos L.N."/>
            <person name="Wale N."/>
            <person name="Lin J.Y."/>
            <person name="Fernandes G.R."/>
            <person name="Duffy M.A."/>
            <person name="Rodrigues J.M."/>
        </authorList>
    </citation>
    <scope>NUCLEOTIDE SEQUENCE [LARGE SCALE GENOMIC DNA]</scope>
    <source>
        <strain evidence="14">Binning01</strain>
    </source>
</reference>
<dbReference type="Gene3D" id="3.10.50.40">
    <property type="match status" value="1"/>
</dbReference>
<dbReference type="Pfam" id="PF13624">
    <property type="entry name" value="SurA_N_3"/>
    <property type="match status" value="1"/>
</dbReference>
<protein>
    <recommendedName>
        <fullName evidence="9">Periplasmic chaperone PpiD</fullName>
    </recommendedName>
    <alternativeName>
        <fullName evidence="10">Periplasmic folding chaperone</fullName>
    </alternativeName>
</protein>
<dbReference type="Proteomes" id="UP000253934">
    <property type="component" value="Unassembled WGS sequence"/>
</dbReference>
<dbReference type="InterPro" id="IPR052029">
    <property type="entry name" value="PpiD_chaperone"/>
</dbReference>
<evidence type="ECO:0000256" key="9">
    <source>
        <dbReference type="ARBA" id="ARBA00040743"/>
    </source>
</evidence>
<dbReference type="SUPFAM" id="SSF109998">
    <property type="entry name" value="Triger factor/SurA peptide-binding domain-like"/>
    <property type="match status" value="1"/>
</dbReference>
<keyword evidence="6 12" id="KW-0472">Membrane</keyword>
<dbReference type="PANTHER" id="PTHR47529:SF1">
    <property type="entry name" value="PERIPLASMIC CHAPERONE PPID"/>
    <property type="match status" value="1"/>
</dbReference>
<evidence type="ECO:0000259" key="13">
    <source>
        <dbReference type="PROSITE" id="PS50198"/>
    </source>
</evidence>
<keyword evidence="11" id="KW-0413">Isomerase</keyword>
<evidence type="ECO:0000256" key="7">
    <source>
        <dbReference type="ARBA" id="ARBA00023186"/>
    </source>
</evidence>
<name>A0A369KSC0_9BACT</name>
<organism evidence="14 15">
    <name type="scientific">Spirobacillus cienkowskii</name>
    <dbReference type="NCBI Taxonomy" id="495820"/>
    <lineage>
        <taxon>Bacteria</taxon>
        <taxon>Pseudomonadati</taxon>
        <taxon>Bdellovibrionota</taxon>
        <taxon>Oligoflexia</taxon>
        <taxon>Silvanigrellales</taxon>
        <taxon>Spirobacillus</taxon>
    </lineage>
</organism>
<evidence type="ECO:0000256" key="2">
    <source>
        <dbReference type="ARBA" id="ARBA00022475"/>
    </source>
</evidence>
<evidence type="ECO:0000256" key="4">
    <source>
        <dbReference type="ARBA" id="ARBA00022692"/>
    </source>
</evidence>
<dbReference type="PROSITE" id="PS50198">
    <property type="entry name" value="PPIC_PPIASE_2"/>
    <property type="match status" value="1"/>
</dbReference>
<dbReference type="AlphaFoldDB" id="A0A369KSC0"/>
<comment type="subcellular location">
    <subcellularLocation>
        <location evidence="1">Cell inner membrane</location>
        <topology evidence="1">Single-pass type II membrane protein</topology>
        <orientation evidence="1">Periplasmic side</orientation>
    </subcellularLocation>
</comment>
<keyword evidence="11" id="KW-0697">Rotamase</keyword>
<evidence type="ECO:0000256" key="3">
    <source>
        <dbReference type="ARBA" id="ARBA00022519"/>
    </source>
</evidence>
<evidence type="ECO:0000256" key="12">
    <source>
        <dbReference type="SAM" id="Phobius"/>
    </source>
</evidence>
<dbReference type="PANTHER" id="PTHR47529">
    <property type="entry name" value="PEPTIDYL-PROLYL CIS-TRANS ISOMERASE D"/>
    <property type="match status" value="1"/>
</dbReference>
<keyword evidence="3" id="KW-0997">Cell inner membrane</keyword>
<dbReference type="InterPro" id="IPR000297">
    <property type="entry name" value="PPIase_PpiC"/>
</dbReference>
<dbReference type="GO" id="GO:0005886">
    <property type="term" value="C:plasma membrane"/>
    <property type="evidence" value="ECO:0007669"/>
    <property type="project" value="UniProtKB-SubCell"/>
</dbReference>
<dbReference type="Pfam" id="PF13616">
    <property type="entry name" value="Rotamase_3"/>
    <property type="match status" value="1"/>
</dbReference>
<dbReference type="InterPro" id="IPR046357">
    <property type="entry name" value="PPIase_dom_sf"/>
</dbReference>
<evidence type="ECO:0000313" key="15">
    <source>
        <dbReference type="Proteomes" id="UP000253934"/>
    </source>
</evidence>
<keyword evidence="5 12" id="KW-1133">Transmembrane helix</keyword>
<dbReference type="PROSITE" id="PS51257">
    <property type="entry name" value="PROKAR_LIPOPROTEIN"/>
    <property type="match status" value="1"/>
</dbReference>
<dbReference type="InterPro" id="IPR027304">
    <property type="entry name" value="Trigger_fact/SurA_dom_sf"/>
</dbReference>
<keyword evidence="15" id="KW-1185">Reference proteome</keyword>
<comment type="caution">
    <text evidence="14">The sequence shown here is derived from an EMBL/GenBank/DDBJ whole genome shotgun (WGS) entry which is preliminary data.</text>
</comment>
<dbReference type="GO" id="GO:0003755">
    <property type="term" value="F:peptidyl-prolyl cis-trans isomerase activity"/>
    <property type="evidence" value="ECO:0007669"/>
    <property type="project" value="UniProtKB-KW"/>
</dbReference>
<comment type="similarity">
    <text evidence="8">Belongs to the PpiD chaperone family.</text>
</comment>
<dbReference type="SUPFAM" id="SSF54534">
    <property type="entry name" value="FKBP-like"/>
    <property type="match status" value="1"/>
</dbReference>
<evidence type="ECO:0000256" key="1">
    <source>
        <dbReference type="ARBA" id="ARBA00004382"/>
    </source>
</evidence>
<evidence type="ECO:0000256" key="10">
    <source>
        <dbReference type="ARBA" id="ARBA00042775"/>
    </source>
</evidence>
<proteinExistence type="inferred from homology"/>
<feature type="domain" description="PpiC" evidence="13">
    <location>
        <begin position="239"/>
        <end position="348"/>
    </location>
</feature>
<accession>A0A369KSC0</accession>
<evidence type="ECO:0000313" key="14">
    <source>
        <dbReference type="EMBL" id="RDB35615.1"/>
    </source>
</evidence>
<sequence length="514" mass="57689">MRLVSKIFSSVSPKSLILGFLIVMACIAFIFTGFGSLNPGSLFGLDPNTAVQVGSEKIDMQQFSEAISSAKGSKDISQEELRLIAQKVMQEMIKNKIMVEQSLKIGWKTDNPEIASYIKAIPLFHDPVTNQFDIKIFKDFLSKRNLSELNFYNMLKERLDMQKFINLTYLPVVLPQELLKTQYLMQNTQFNYQYALVSIPEDVLKTKIATQAQNYAEDKNNELNLKNLYENTKNQFNKKPQTKVMSILISYKTAQRAQGEALNRTQDEAKSVINTMLNQIKGGTDFANLAGKTNDDPAAKNNKGNIGFVDETNIDPASLYAVSTLSAEKPLSEIVETPFGFRIFKFVEGIPGVTKKFEDVKIQLAEKILGEQIKQKLDAELQQDISSAIVAKNISKLSSILSENKISWQYATKLYKISDPYINELGIANKLAPLIFSLKKPGDIIPQVVDFGTKKAIIKLVSKTPPTTNTMQFETVKKDTTNTLNEEFVSALEQKLAKSYENNGKIKINPVILK</sequence>
<evidence type="ECO:0000256" key="8">
    <source>
        <dbReference type="ARBA" id="ARBA00038408"/>
    </source>
</evidence>
<feature type="transmembrane region" description="Helical" evidence="12">
    <location>
        <begin position="16"/>
        <end position="37"/>
    </location>
</feature>